<accession>A0A9D3UA07</accession>
<sequence length="51" mass="5936">SFNYNVEVIQWMLNPTANKLIIKDDALEVMATNSKEYMEELKGELIIYKAL</sequence>
<dbReference type="AlphaFoldDB" id="A0A9D3UA07"/>
<protein>
    <submittedName>
        <fullName evidence="1">Uncharacterized protein</fullName>
    </submittedName>
</protein>
<proteinExistence type="predicted"/>
<feature type="non-terminal residue" evidence="1">
    <location>
        <position position="1"/>
    </location>
</feature>
<reference evidence="1 2" key="1">
    <citation type="journal article" date="2021" name="Plant Biotechnol. J.">
        <title>Multi-omics assisted identification of the key and species-specific regulatory components of drought-tolerant mechanisms in Gossypium stocksii.</title>
        <authorList>
            <person name="Yu D."/>
            <person name="Ke L."/>
            <person name="Zhang D."/>
            <person name="Wu Y."/>
            <person name="Sun Y."/>
            <person name="Mei J."/>
            <person name="Sun J."/>
            <person name="Sun Y."/>
        </authorList>
    </citation>
    <scope>NUCLEOTIDE SEQUENCE [LARGE SCALE GENOMIC DNA]</scope>
    <source>
        <strain evidence="2">cv. E1</strain>
        <tissue evidence="1">Leaf</tissue>
    </source>
</reference>
<gene>
    <name evidence="1" type="ORF">J1N35_044861</name>
</gene>
<evidence type="ECO:0000313" key="1">
    <source>
        <dbReference type="EMBL" id="KAH1032687.1"/>
    </source>
</evidence>
<comment type="caution">
    <text evidence="1">The sequence shown here is derived from an EMBL/GenBank/DDBJ whole genome shotgun (WGS) entry which is preliminary data.</text>
</comment>
<name>A0A9D3UA07_9ROSI</name>
<dbReference type="Proteomes" id="UP000828251">
    <property type="component" value="Unassembled WGS sequence"/>
</dbReference>
<keyword evidence="2" id="KW-1185">Reference proteome</keyword>
<dbReference type="EMBL" id="JAIQCV010000013">
    <property type="protein sequence ID" value="KAH1032687.1"/>
    <property type="molecule type" value="Genomic_DNA"/>
</dbReference>
<organism evidence="1 2">
    <name type="scientific">Gossypium stocksii</name>
    <dbReference type="NCBI Taxonomy" id="47602"/>
    <lineage>
        <taxon>Eukaryota</taxon>
        <taxon>Viridiplantae</taxon>
        <taxon>Streptophyta</taxon>
        <taxon>Embryophyta</taxon>
        <taxon>Tracheophyta</taxon>
        <taxon>Spermatophyta</taxon>
        <taxon>Magnoliopsida</taxon>
        <taxon>eudicotyledons</taxon>
        <taxon>Gunneridae</taxon>
        <taxon>Pentapetalae</taxon>
        <taxon>rosids</taxon>
        <taxon>malvids</taxon>
        <taxon>Malvales</taxon>
        <taxon>Malvaceae</taxon>
        <taxon>Malvoideae</taxon>
        <taxon>Gossypium</taxon>
    </lineage>
</organism>
<evidence type="ECO:0000313" key="2">
    <source>
        <dbReference type="Proteomes" id="UP000828251"/>
    </source>
</evidence>